<dbReference type="AlphaFoldDB" id="A0A1X7LWA6"/>
<gene>
    <name evidence="1" type="ORF">SAMN06265784_110170</name>
</gene>
<keyword evidence="2" id="KW-1185">Reference proteome</keyword>
<dbReference type="NCBIfam" id="TIGR03293">
    <property type="entry name" value="PhnG_redo"/>
    <property type="match status" value="1"/>
</dbReference>
<organism evidence="1 2">
    <name type="scientific">Paraburkholderia susongensis</name>
    <dbReference type="NCBI Taxonomy" id="1515439"/>
    <lineage>
        <taxon>Bacteria</taxon>
        <taxon>Pseudomonadati</taxon>
        <taxon>Pseudomonadota</taxon>
        <taxon>Betaproteobacteria</taxon>
        <taxon>Burkholderiales</taxon>
        <taxon>Burkholderiaceae</taxon>
        <taxon>Paraburkholderia</taxon>
    </lineage>
</organism>
<dbReference type="STRING" id="1515439.SAMN06265784_110170"/>
<dbReference type="Proteomes" id="UP000193228">
    <property type="component" value="Unassembled WGS sequence"/>
</dbReference>
<reference evidence="2" key="1">
    <citation type="submission" date="2017-04" db="EMBL/GenBank/DDBJ databases">
        <authorList>
            <person name="Varghese N."/>
            <person name="Submissions S."/>
        </authorList>
    </citation>
    <scope>NUCLEOTIDE SEQUENCE [LARGE SCALE GENOMIC DNA]</scope>
    <source>
        <strain evidence="2">LMG 29540</strain>
    </source>
</reference>
<dbReference type="OrthoDB" id="530475at2"/>
<dbReference type="EMBL" id="FXAT01000010">
    <property type="protein sequence ID" value="SMG57990.1"/>
    <property type="molecule type" value="Genomic_DNA"/>
</dbReference>
<proteinExistence type="predicted"/>
<dbReference type="GO" id="GO:0015716">
    <property type="term" value="P:organic phosphonate transport"/>
    <property type="evidence" value="ECO:0007669"/>
    <property type="project" value="InterPro"/>
</dbReference>
<protein>
    <submittedName>
        <fullName evidence="1">Alpha-D-ribose 1-methylphosphonate 5-triphosphate synthase subunit PhnG</fullName>
    </submittedName>
</protein>
<sequence length="176" mass="18956">MSATPVSSAGPSSAMPCGAAPSSARRAWMAVLARTPRADLEAALEHVLEALPRPAYDWLRPPEIGLAMVRGRIGGSGDPFNLGEATVTRATLRLHANDAHGKAGAIVGVACHLGRDRRRAELAALADALLQMPEHHDMMHRRLIEPFAAQQNAQRAKRHQDAASTRVEFFTMVRGD</sequence>
<dbReference type="InterPro" id="IPR009609">
    <property type="entry name" value="Phosphonate_metab_PhnG"/>
</dbReference>
<evidence type="ECO:0000313" key="1">
    <source>
        <dbReference type="EMBL" id="SMG57990.1"/>
    </source>
</evidence>
<dbReference type="Pfam" id="PF06754">
    <property type="entry name" value="PhnG"/>
    <property type="match status" value="1"/>
</dbReference>
<name>A0A1X7LWA6_9BURK</name>
<evidence type="ECO:0000313" key="2">
    <source>
        <dbReference type="Proteomes" id="UP000193228"/>
    </source>
</evidence>
<accession>A0A1X7LWA6</accession>
<dbReference type="GO" id="GO:0019634">
    <property type="term" value="P:organic phosphonate metabolic process"/>
    <property type="evidence" value="ECO:0007669"/>
    <property type="project" value="InterPro"/>
</dbReference>